<dbReference type="AlphaFoldDB" id="A0A918K872"/>
<dbReference type="Proteomes" id="UP000626148">
    <property type="component" value="Unassembled WGS sequence"/>
</dbReference>
<evidence type="ECO:0000256" key="9">
    <source>
        <dbReference type="ARBA" id="ARBA00023136"/>
    </source>
</evidence>
<evidence type="ECO:0000256" key="4">
    <source>
        <dbReference type="ARBA" id="ARBA00022475"/>
    </source>
</evidence>
<evidence type="ECO:0000256" key="7">
    <source>
        <dbReference type="ARBA" id="ARBA00022927"/>
    </source>
</evidence>
<feature type="region of interest" description="Disordered" evidence="11">
    <location>
        <begin position="308"/>
        <end position="345"/>
    </location>
</feature>
<dbReference type="InterPro" id="IPR045584">
    <property type="entry name" value="Pilin-like"/>
</dbReference>
<dbReference type="SUPFAM" id="SSF158544">
    <property type="entry name" value="GspK insert domain-like"/>
    <property type="match status" value="1"/>
</dbReference>
<feature type="compositionally biased region" description="Gly residues" evidence="11">
    <location>
        <begin position="335"/>
        <end position="345"/>
    </location>
</feature>
<evidence type="ECO:0000256" key="5">
    <source>
        <dbReference type="ARBA" id="ARBA00022519"/>
    </source>
</evidence>
<gene>
    <name evidence="14" type="primary">xcpX</name>
    <name evidence="14" type="ORF">GCM10007392_19190</name>
</gene>
<dbReference type="InterPro" id="IPR049179">
    <property type="entry name" value="T2SSK_SAM-like_2nd"/>
</dbReference>
<evidence type="ECO:0000256" key="8">
    <source>
        <dbReference type="ARBA" id="ARBA00022989"/>
    </source>
</evidence>
<dbReference type="Gene3D" id="3.30.1300.30">
    <property type="entry name" value="GSPII I/J protein-like"/>
    <property type="match status" value="1"/>
</dbReference>
<evidence type="ECO:0000256" key="11">
    <source>
        <dbReference type="SAM" id="MobiDB-lite"/>
    </source>
</evidence>
<keyword evidence="5 10" id="KW-0997">Cell inner membrane</keyword>
<dbReference type="PANTHER" id="PTHR38831">
    <property type="entry name" value="TYPE II SECRETION SYSTEM PROTEIN K"/>
    <property type="match status" value="1"/>
</dbReference>
<keyword evidence="6" id="KW-0812">Transmembrane</keyword>
<keyword evidence="8" id="KW-1133">Transmembrane helix</keyword>
<reference evidence="14" key="1">
    <citation type="journal article" date="2014" name="Int. J. Syst. Evol. Microbiol.">
        <title>Complete genome sequence of Corynebacterium casei LMG S-19264T (=DSM 44701T), isolated from a smear-ripened cheese.</title>
        <authorList>
            <consortium name="US DOE Joint Genome Institute (JGI-PGF)"/>
            <person name="Walter F."/>
            <person name="Albersmeier A."/>
            <person name="Kalinowski J."/>
            <person name="Ruckert C."/>
        </authorList>
    </citation>
    <scope>NUCLEOTIDE SEQUENCE</scope>
    <source>
        <strain evidence="14">KCTC 22169</strain>
    </source>
</reference>
<evidence type="ECO:0000259" key="12">
    <source>
        <dbReference type="Pfam" id="PF03934"/>
    </source>
</evidence>
<evidence type="ECO:0000256" key="1">
    <source>
        <dbReference type="ARBA" id="ARBA00004533"/>
    </source>
</evidence>
<dbReference type="NCBIfam" id="NF037980">
    <property type="entry name" value="T2SS_GspK"/>
    <property type="match status" value="1"/>
</dbReference>
<dbReference type="SUPFAM" id="SSF54523">
    <property type="entry name" value="Pili subunits"/>
    <property type="match status" value="1"/>
</dbReference>
<feature type="domain" description="T2SS protein K second SAM-like" evidence="12">
    <location>
        <begin position="201"/>
        <end position="264"/>
    </location>
</feature>
<comment type="subcellular location">
    <subcellularLocation>
        <location evidence="1 10">Cell inner membrane</location>
    </subcellularLocation>
</comment>
<reference evidence="14" key="2">
    <citation type="submission" date="2020-09" db="EMBL/GenBank/DDBJ databases">
        <authorList>
            <person name="Sun Q."/>
            <person name="Kim S."/>
        </authorList>
    </citation>
    <scope>NUCLEOTIDE SEQUENCE</scope>
    <source>
        <strain evidence="14">KCTC 22169</strain>
    </source>
</reference>
<organism evidence="14 15">
    <name type="scientific">Saccharospirillum salsuginis</name>
    <dbReference type="NCBI Taxonomy" id="418750"/>
    <lineage>
        <taxon>Bacteria</taxon>
        <taxon>Pseudomonadati</taxon>
        <taxon>Pseudomonadota</taxon>
        <taxon>Gammaproteobacteria</taxon>
        <taxon>Oceanospirillales</taxon>
        <taxon>Saccharospirillaceae</taxon>
        <taxon>Saccharospirillum</taxon>
    </lineage>
</organism>
<dbReference type="PIRSF" id="PIRSF002786">
    <property type="entry name" value="XcpX"/>
    <property type="match status" value="1"/>
</dbReference>
<dbReference type="InterPro" id="IPR038072">
    <property type="entry name" value="GspK_central_sf"/>
</dbReference>
<feature type="compositionally biased region" description="Polar residues" evidence="11">
    <location>
        <begin position="315"/>
        <end position="328"/>
    </location>
</feature>
<keyword evidence="3 10" id="KW-0813">Transport</keyword>
<dbReference type="EMBL" id="BMXR01000004">
    <property type="protein sequence ID" value="GGX52030.1"/>
    <property type="molecule type" value="Genomic_DNA"/>
</dbReference>
<accession>A0A918K872</accession>
<comment type="similarity">
    <text evidence="2 10">Belongs to the GSP K family.</text>
</comment>
<dbReference type="InterPro" id="IPR049031">
    <property type="entry name" value="T2SSK_SAM-like_1st"/>
</dbReference>
<protein>
    <recommendedName>
        <fullName evidence="10">Type II secretion system protein K</fullName>
    </recommendedName>
</protein>
<proteinExistence type="inferred from homology"/>
<evidence type="ECO:0000313" key="14">
    <source>
        <dbReference type="EMBL" id="GGX52030.1"/>
    </source>
</evidence>
<keyword evidence="15" id="KW-1185">Reference proteome</keyword>
<dbReference type="InterPro" id="IPR005628">
    <property type="entry name" value="GspK"/>
</dbReference>
<dbReference type="Pfam" id="PF03934">
    <property type="entry name" value="T2SSK"/>
    <property type="match status" value="1"/>
</dbReference>
<sequence length="345" mass="38403">MIQVLLVFAMLAVVVTRLQYEQKIQVERAYQSLTLSQAQAYLNSIEDFARVVLKMEPDLSQAKTDHFGDYWNEGVPLDYNGAEMYVKANDLQGRFNVNWLHPSAPNREAATQGFKRLLIHLQLDPAIADELKDWFDSDSNALFNYSDLDPAYRPSFEPMADVSEMKLLKSVDAKERKGDDNITDYEKLAPYLSALPPDTPLNINTASEPVFMTLASFISEQDAQSFVSERDSKDNGYTSTSEVTDTQVFQQNPNGRILIDQLTVESHWFDVYSQVTLNDRTYIRESTIHRTSESALVTRRTQAITEANTAPGDASQGSQGGQLPTPGQSIPGLGNALGGTGAKTE</sequence>
<keyword evidence="4 10" id="KW-1003">Cell membrane</keyword>
<keyword evidence="7" id="KW-0653">Protein transport</keyword>
<dbReference type="GO" id="GO:0005886">
    <property type="term" value="C:plasma membrane"/>
    <property type="evidence" value="ECO:0007669"/>
    <property type="project" value="UniProtKB-SubCell"/>
</dbReference>
<evidence type="ECO:0000259" key="13">
    <source>
        <dbReference type="Pfam" id="PF21687"/>
    </source>
</evidence>
<dbReference type="GO" id="GO:0009306">
    <property type="term" value="P:protein secretion"/>
    <property type="evidence" value="ECO:0007669"/>
    <property type="project" value="InterPro"/>
</dbReference>
<keyword evidence="9 10" id="KW-0472">Membrane</keyword>
<dbReference type="PANTHER" id="PTHR38831:SF1">
    <property type="entry name" value="TYPE II SECRETION SYSTEM PROTEIN K-RELATED"/>
    <property type="match status" value="1"/>
</dbReference>
<evidence type="ECO:0000256" key="6">
    <source>
        <dbReference type="ARBA" id="ARBA00022692"/>
    </source>
</evidence>
<evidence type="ECO:0000256" key="3">
    <source>
        <dbReference type="ARBA" id="ARBA00022448"/>
    </source>
</evidence>
<evidence type="ECO:0000313" key="15">
    <source>
        <dbReference type="Proteomes" id="UP000626148"/>
    </source>
</evidence>
<dbReference type="Gene3D" id="1.10.40.60">
    <property type="entry name" value="EpsJ-like"/>
    <property type="match status" value="2"/>
</dbReference>
<evidence type="ECO:0000256" key="10">
    <source>
        <dbReference type="PIRNR" id="PIRNR002786"/>
    </source>
</evidence>
<feature type="domain" description="T2SS protein K first SAM-like" evidence="13">
    <location>
        <begin position="93"/>
        <end position="196"/>
    </location>
</feature>
<comment type="caution">
    <text evidence="14">The sequence shown here is derived from an EMBL/GenBank/DDBJ whole genome shotgun (WGS) entry which is preliminary data.</text>
</comment>
<evidence type="ECO:0000256" key="2">
    <source>
        <dbReference type="ARBA" id="ARBA00007246"/>
    </source>
</evidence>
<dbReference type="Pfam" id="PF21687">
    <property type="entry name" value="T2SSK_1st"/>
    <property type="match status" value="1"/>
</dbReference>
<name>A0A918K872_9GAMM</name>